<dbReference type="CDD" id="cd02230">
    <property type="entry name" value="cupin_HP0902-like"/>
    <property type="match status" value="1"/>
</dbReference>
<dbReference type="Gene3D" id="2.60.120.10">
    <property type="entry name" value="Jelly Rolls"/>
    <property type="match status" value="1"/>
</dbReference>
<dbReference type="InterPro" id="IPR011051">
    <property type="entry name" value="RmlC_Cupin_sf"/>
</dbReference>
<keyword evidence="3" id="KW-1185">Reference proteome</keyword>
<name>A0A1Q2MB13_9BACT</name>
<dbReference type="AlphaFoldDB" id="A0A1Q2MB13"/>
<dbReference type="EMBL" id="CP019646">
    <property type="protein sequence ID" value="AQQ69876.1"/>
    <property type="molecule type" value="Genomic_DNA"/>
</dbReference>
<gene>
    <name evidence="2" type="ORF">SMSP2_00210</name>
</gene>
<dbReference type="SUPFAM" id="SSF51182">
    <property type="entry name" value="RmlC-like cupins"/>
    <property type="match status" value="1"/>
</dbReference>
<protein>
    <submittedName>
        <fullName evidence="2">Cupin domain protein</fullName>
    </submittedName>
</protein>
<dbReference type="KEGG" id="pbas:SMSP2_00210"/>
<sequence>MPEKKKTTKILQSCLSKAQNLNEMIDYSDDSVVSKTILDKTIGNLTLFAFDAGQRLSEHTSPYDAVVQVVDGKGRFNIDGKAVEASAGELLIMPSNIPHSVDADERFKMLLIMIRE</sequence>
<dbReference type="PANTHER" id="PTHR37694:SF1">
    <property type="entry name" value="SLR8022 PROTEIN"/>
    <property type="match status" value="1"/>
</dbReference>
<feature type="domain" description="Cupin type-2" evidence="1">
    <location>
        <begin position="47"/>
        <end position="112"/>
    </location>
</feature>
<accession>A0A1Q2MB13</accession>
<evidence type="ECO:0000259" key="1">
    <source>
        <dbReference type="Pfam" id="PF07883"/>
    </source>
</evidence>
<evidence type="ECO:0000313" key="2">
    <source>
        <dbReference type="EMBL" id="AQQ69876.1"/>
    </source>
</evidence>
<dbReference type="InterPro" id="IPR014710">
    <property type="entry name" value="RmlC-like_jellyroll"/>
</dbReference>
<dbReference type="Pfam" id="PF07883">
    <property type="entry name" value="Cupin_2"/>
    <property type="match status" value="1"/>
</dbReference>
<dbReference type="PANTHER" id="PTHR37694">
    <property type="entry name" value="SLR8022 PROTEIN"/>
    <property type="match status" value="1"/>
</dbReference>
<dbReference type="InterPro" id="IPR013096">
    <property type="entry name" value="Cupin_2"/>
</dbReference>
<reference evidence="3" key="1">
    <citation type="submission" date="2017-02" db="EMBL/GenBank/DDBJ databases">
        <title>Comparative genomics and description of representatives of a novel lineage of planctomycetes thriving in anoxic sediments.</title>
        <authorList>
            <person name="Spring S."/>
            <person name="Bunk B."/>
            <person name="Sproer C."/>
        </authorList>
    </citation>
    <scope>NUCLEOTIDE SEQUENCE [LARGE SCALE GENOMIC DNA]</scope>
    <source>
        <strain evidence="3">SM-Chi-D1</strain>
    </source>
</reference>
<proteinExistence type="predicted"/>
<evidence type="ECO:0000313" key="3">
    <source>
        <dbReference type="Proteomes" id="UP000188181"/>
    </source>
</evidence>
<organism evidence="2 3">
    <name type="scientific">Limihaloglobus sulfuriphilus</name>
    <dbReference type="NCBI Taxonomy" id="1851148"/>
    <lineage>
        <taxon>Bacteria</taxon>
        <taxon>Pseudomonadati</taxon>
        <taxon>Planctomycetota</taxon>
        <taxon>Phycisphaerae</taxon>
        <taxon>Sedimentisphaerales</taxon>
        <taxon>Sedimentisphaeraceae</taxon>
        <taxon>Limihaloglobus</taxon>
    </lineage>
</organism>
<dbReference type="STRING" id="1851148.SMSP2_00210"/>
<dbReference type="Proteomes" id="UP000188181">
    <property type="component" value="Chromosome"/>
</dbReference>